<dbReference type="PROSITE" id="PS00175">
    <property type="entry name" value="PG_MUTASE"/>
    <property type="match status" value="1"/>
</dbReference>
<dbReference type="Gene3D" id="3.40.50.1240">
    <property type="entry name" value="Phosphoglycerate mutase-like"/>
    <property type="match status" value="1"/>
</dbReference>
<sequence length="219" mass="22923">MRILLIRHGQTPANVLGLLDTAHPGPGLTKLGHQQASAVPDALADENIEGVFASTLRRTQLTAEPLARARRLGALVTDGLHEISAGALEGLSDEKSQMTYVDTVFSWAAGDLSRTMPGGSDGHEFFGRFDGAIDAIAREHSGTVAIVSHGAAIRTWTGARAVNVDVDYAATHPLSNTGVVDVTGSPSDGWRVSQWDGNPIGGRALLDVSANDPTGDALR</sequence>
<dbReference type="InterPro" id="IPR050275">
    <property type="entry name" value="PGM_Phosphatase"/>
</dbReference>
<dbReference type="InterPro" id="IPR013078">
    <property type="entry name" value="His_Pase_superF_clade-1"/>
</dbReference>
<reference evidence="1 2" key="1">
    <citation type="submission" date="2018-10" db="EMBL/GenBank/DDBJ databases">
        <authorList>
            <person name="Li J."/>
        </authorList>
    </citation>
    <scope>NUCLEOTIDE SEQUENCE [LARGE SCALE GENOMIC DNA]</scope>
    <source>
        <strain evidence="1 2">ZD1-4</strain>
    </source>
</reference>
<dbReference type="PANTHER" id="PTHR48100:SF58">
    <property type="entry name" value="PE-PGRS FAMILY PROTEIN PE_PGRS11"/>
    <property type="match status" value="1"/>
</dbReference>
<dbReference type="PANTHER" id="PTHR48100">
    <property type="entry name" value="BROAD-SPECIFICITY PHOSPHATASE YOR283W-RELATED"/>
    <property type="match status" value="1"/>
</dbReference>
<evidence type="ECO:0000313" key="1">
    <source>
        <dbReference type="EMBL" id="RLQ81124.1"/>
    </source>
</evidence>
<dbReference type="Pfam" id="PF00300">
    <property type="entry name" value="His_Phos_1"/>
    <property type="match status" value="1"/>
</dbReference>
<dbReference type="Proteomes" id="UP000282460">
    <property type="component" value="Unassembled WGS sequence"/>
</dbReference>
<dbReference type="CDD" id="cd07067">
    <property type="entry name" value="HP_PGM_like"/>
    <property type="match status" value="1"/>
</dbReference>
<dbReference type="SUPFAM" id="SSF53254">
    <property type="entry name" value="Phosphoglycerate mutase-like"/>
    <property type="match status" value="1"/>
</dbReference>
<organism evidence="1 2">
    <name type="scientific">Mycetocola zhadangensis</name>
    <dbReference type="NCBI Taxonomy" id="1164595"/>
    <lineage>
        <taxon>Bacteria</taxon>
        <taxon>Bacillati</taxon>
        <taxon>Actinomycetota</taxon>
        <taxon>Actinomycetes</taxon>
        <taxon>Micrococcales</taxon>
        <taxon>Microbacteriaceae</taxon>
        <taxon>Mycetocola</taxon>
    </lineage>
</organism>
<dbReference type="AlphaFoldDB" id="A0A3L7ISB7"/>
<gene>
    <name evidence="1" type="ORF">D9V28_15400</name>
</gene>
<evidence type="ECO:0000313" key="2">
    <source>
        <dbReference type="Proteomes" id="UP000282460"/>
    </source>
</evidence>
<proteinExistence type="predicted"/>
<dbReference type="SMART" id="SM00855">
    <property type="entry name" value="PGAM"/>
    <property type="match status" value="1"/>
</dbReference>
<dbReference type="InterPro" id="IPR029033">
    <property type="entry name" value="His_PPase_superfam"/>
</dbReference>
<protein>
    <submittedName>
        <fullName evidence="1">Histidine phosphatase family protein</fullName>
    </submittedName>
</protein>
<dbReference type="GO" id="GO:0005737">
    <property type="term" value="C:cytoplasm"/>
    <property type="evidence" value="ECO:0007669"/>
    <property type="project" value="TreeGrafter"/>
</dbReference>
<accession>A0A3L7ISB7</accession>
<comment type="caution">
    <text evidence="1">The sequence shown here is derived from an EMBL/GenBank/DDBJ whole genome shotgun (WGS) entry which is preliminary data.</text>
</comment>
<dbReference type="EMBL" id="RCWJ01000005">
    <property type="protein sequence ID" value="RLQ81124.1"/>
    <property type="molecule type" value="Genomic_DNA"/>
</dbReference>
<name>A0A3L7ISB7_9MICO</name>
<dbReference type="GO" id="GO:0016791">
    <property type="term" value="F:phosphatase activity"/>
    <property type="evidence" value="ECO:0007669"/>
    <property type="project" value="TreeGrafter"/>
</dbReference>
<dbReference type="OrthoDB" id="9793115at2"/>
<dbReference type="InterPro" id="IPR001345">
    <property type="entry name" value="PG/BPGM_mutase_AS"/>
</dbReference>
<keyword evidence="2" id="KW-1185">Reference proteome</keyword>
<dbReference type="RefSeq" id="WP_121660597.1">
    <property type="nucleotide sequence ID" value="NZ_BMEK01000004.1"/>
</dbReference>